<keyword evidence="13 16" id="KW-0753">Steroid metabolism</keyword>
<keyword evidence="9 16" id="KW-0756">Sterol biosynthesis</keyword>
<proteinExistence type="inferred from homology"/>
<keyword evidence="3 16" id="KW-0444">Lipid biosynthesis</keyword>
<evidence type="ECO:0000256" key="8">
    <source>
        <dbReference type="ARBA" id="ARBA00023002"/>
    </source>
</evidence>
<comment type="similarity">
    <text evidence="2 16">Belongs to the ERG4/ERG24 family.</text>
</comment>
<dbReference type="InterPro" id="IPR018083">
    <property type="entry name" value="Sterol_reductase_CS"/>
</dbReference>
<keyword evidence="7 16" id="KW-1133">Transmembrane helix</keyword>
<evidence type="ECO:0000313" key="18">
    <source>
        <dbReference type="Proteomes" id="UP000290900"/>
    </source>
</evidence>
<evidence type="ECO:0000256" key="3">
    <source>
        <dbReference type="ARBA" id="ARBA00022516"/>
    </source>
</evidence>
<evidence type="ECO:0000256" key="16">
    <source>
        <dbReference type="RuleBase" id="RU369120"/>
    </source>
</evidence>
<dbReference type="Pfam" id="PF01222">
    <property type="entry name" value="ERG4_ERG24"/>
    <property type="match status" value="1"/>
</dbReference>
<feature type="transmembrane region" description="Helical" evidence="16">
    <location>
        <begin position="311"/>
        <end position="330"/>
    </location>
</feature>
<protein>
    <recommendedName>
        <fullName evidence="16">Delta(14)-sterol reductase</fullName>
    </recommendedName>
    <alternativeName>
        <fullName evidence="16">C-14 sterol reductase</fullName>
    </alternativeName>
    <alternativeName>
        <fullName evidence="16">Sterol C14-reductase</fullName>
    </alternativeName>
</protein>
<evidence type="ECO:0000256" key="10">
    <source>
        <dbReference type="ARBA" id="ARBA00023098"/>
    </source>
</evidence>
<feature type="transmembrane region" description="Helical" evidence="16">
    <location>
        <begin position="78"/>
        <end position="96"/>
    </location>
</feature>
<keyword evidence="8 16" id="KW-0560">Oxidoreductase</keyword>
<keyword evidence="5" id="KW-0521">NADP</keyword>
<dbReference type="InterPro" id="IPR001171">
    <property type="entry name" value="ERG24_DHCR-like"/>
</dbReference>
<accession>A0A448YIW0</accession>
<feature type="transmembrane region" description="Helical" evidence="16">
    <location>
        <begin position="147"/>
        <end position="168"/>
    </location>
</feature>
<evidence type="ECO:0000256" key="7">
    <source>
        <dbReference type="ARBA" id="ARBA00022989"/>
    </source>
</evidence>
<comment type="subcellular location">
    <subcellularLocation>
        <location evidence="1">Membrane</location>
        <topology evidence="1">Multi-pass membrane protein</topology>
    </subcellularLocation>
</comment>
<feature type="transmembrane region" description="Helical" evidence="16">
    <location>
        <begin position="108"/>
        <end position="127"/>
    </location>
</feature>
<evidence type="ECO:0000256" key="11">
    <source>
        <dbReference type="ARBA" id="ARBA00023136"/>
    </source>
</evidence>
<evidence type="ECO:0000256" key="12">
    <source>
        <dbReference type="ARBA" id="ARBA00023166"/>
    </source>
</evidence>
<evidence type="ECO:0000256" key="2">
    <source>
        <dbReference type="ARBA" id="ARBA00005402"/>
    </source>
</evidence>
<keyword evidence="4 16" id="KW-0812">Transmembrane</keyword>
<dbReference type="GO" id="GO:0050613">
    <property type="term" value="F:Delta14-sterol reductase activity"/>
    <property type="evidence" value="ECO:0007669"/>
    <property type="project" value="UniProtKB-EC"/>
</dbReference>
<evidence type="ECO:0000256" key="1">
    <source>
        <dbReference type="ARBA" id="ARBA00004141"/>
    </source>
</evidence>
<dbReference type="OrthoDB" id="10262235at2759"/>
<feature type="transmembrane region" description="Helical" evidence="16">
    <location>
        <begin position="12"/>
        <end position="35"/>
    </location>
</feature>
<comment type="catalytic activity">
    <reaction evidence="14">
        <text>4,4-dimethyl-5alpha-cholesta-8,24-dien-3beta-ol + NADP(+) = 4,4-dimethyl-5alpha-cholesta-8,14,24-trien-3beta-ol + NADPH + H(+)</text>
        <dbReference type="Rhea" id="RHEA:18561"/>
        <dbReference type="ChEBI" id="CHEBI:15378"/>
        <dbReference type="ChEBI" id="CHEBI:17813"/>
        <dbReference type="ChEBI" id="CHEBI:18364"/>
        <dbReference type="ChEBI" id="CHEBI:57783"/>
        <dbReference type="ChEBI" id="CHEBI:58349"/>
        <dbReference type="EC" id="1.3.1.70"/>
    </reaction>
    <physiologicalReaction direction="right-to-left" evidence="14">
        <dbReference type="Rhea" id="RHEA:18563"/>
    </physiologicalReaction>
</comment>
<dbReference type="STRING" id="13370.A0A448YIW0"/>
<feature type="transmembrane region" description="Helical" evidence="16">
    <location>
        <begin position="242"/>
        <end position="261"/>
    </location>
</feature>
<dbReference type="PROSITE" id="PS01018">
    <property type="entry name" value="STEROL_REDUCT_2"/>
    <property type="match status" value="1"/>
</dbReference>
<dbReference type="EMBL" id="CAACVR010000007">
    <property type="protein sequence ID" value="VEU20808.1"/>
    <property type="molecule type" value="Genomic_DNA"/>
</dbReference>
<keyword evidence="11 16" id="KW-0472">Membrane</keyword>
<comment type="pathway">
    <text evidence="15">Steroid biosynthesis; zymosterol biosynthesis; zymosterol from lanosterol: step 2/6.</text>
</comment>
<evidence type="ECO:0000256" key="9">
    <source>
        <dbReference type="ARBA" id="ARBA00023011"/>
    </source>
</evidence>
<dbReference type="InParanoid" id="A0A448YIW0"/>
<keyword evidence="6 16" id="KW-0752">Steroid biosynthesis</keyword>
<evidence type="ECO:0000256" key="4">
    <source>
        <dbReference type="ARBA" id="ARBA00022692"/>
    </source>
</evidence>
<evidence type="ECO:0000313" key="17">
    <source>
        <dbReference type="EMBL" id="VEU20808.1"/>
    </source>
</evidence>
<evidence type="ECO:0000256" key="14">
    <source>
        <dbReference type="ARBA" id="ARBA00052254"/>
    </source>
</evidence>
<dbReference type="PANTHER" id="PTHR21257:SF52">
    <property type="entry name" value="DELTA(14)-STEROL REDUCTASE TM7SF2"/>
    <property type="match status" value="1"/>
</dbReference>
<dbReference type="PANTHER" id="PTHR21257">
    <property type="entry name" value="DELTA(14)-STEROL REDUCTASE"/>
    <property type="match status" value="1"/>
</dbReference>
<name>A0A448YIW0_BRENA</name>
<dbReference type="AlphaFoldDB" id="A0A448YIW0"/>
<keyword evidence="12 16" id="KW-1207">Sterol metabolism</keyword>
<evidence type="ECO:0000256" key="6">
    <source>
        <dbReference type="ARBA" id="ARBA00022955"/>
    </source>
</evidence>
<evidence type="ECO:0000256" key="5">
    <source>
        <dbReference type="ARBA" id="ARBA00022857"/>
    </source>
</evidence>
<keyword evidence="10 16" id="KW-0443">Lipid metabolism</keyword>
<gene>
    <name evidence="17" type="ORF">BRENAR_LOCUS1543</name>
</gene>
<sequence length="440" mass="50649">MSTLNPKTTQRDFFGATGASIITVLLPLVVLGLYLCSNEQYHLVGVNLDVSKIVEIFDDVFIANWRNIFLNATCWKVYSVWFFSLAVLDLIVPGYWKQGVELRDGTRLWYLINGKELSLALFAILGARSYVYGGLRLPELTFLYDNFLPLMVTSWEFAHSLATLCYIFSFVPSFKPNGTGTNERILATGGKSGNPIFDWFIGRELNPRIGYWDIKLYCELRPGMLLWFLLNLACLQIQYLKLGYVTNSMILVNLLQAFYIFDGVLNEEGCLTMIDITSDGFGFMLAFGDLCWVPFSYSLQARYLSLVEVNLPVWAVVGIVSVMTLGFWIFKSSNNQKSKFRQGKLPDMNSIQTDRGTKLLVDGWWGMAQHINYFGDILMALSWCLPTGFNTPLTYFYVIYFSCLLLHRQTRDEEKCSKKYGKYWKQYEKEVPWKIIPYIY</sequence>
<dbReference type="Proteomes" id="UP000290900">
    <property type="component" value="Unassembled WGS sequence"/>
</dbReference>
<evidence type="ECO:0000256" key="15">
    <source>
        <dbReference type="ARBA" id="ARBA00060638"/>
    </source>
</evidence>
<dbReference type="FunFam" id="1.20.120.1630:FF:000009">
    <property type="entry name" value="C-14 sterol reductase"/>
    <property type="match status" value="1"/>
</dbReference>
<organism evidence="17 18">
    <name type="scientific">Brettanomyces naardenensis</name>
    <name type="common">Yeast</name>
    <dbReference type="NCBI Taxonomy" id="13370"/>
    <lineage>
        <taxon>Eukaryota</taxon>
        <taxon>Fungi</taxon>
        <taxon>Dikarya</taxon>
        <taxon>Ascomycota</taxon>
        <taxon>Saccharomycotina</taxon>
        <taxon>Pichiomycetes</taxon>
        <taxon>Pichiales</taxon>
        <taxon>Pichiaceae</taxon>
        <taxon>Brettanomyces</taxon>
    </lineage>
</organism>
<dbReference type="GO" id="GO:0006696">
    <property type="term" value="P:ergosterol biosynthetic process"/>
    <property type="evidence" value="ECO:0007669"/>
    <property type="project" value="TreeGrafter"/>
</dbReference>
<reference evidence="17 18" key="1">
    <citation type="submission" date="2018-12" db="EMBL/GenBank/DDBJ databases">
        <authorList>
            <person name="Tiukova I."/>
            <person name="Dainat J."/>
        </authorList>
    </citation>
    <scope>NUCLEOTIDE SEQUENCE [LARGE SCALE GENOMIC DNA]</scope>
</reference>
<keyword evidence="18" id="KW-1185">Reference proteome</keyword>
<dbReference type="GO" id="GO:0005789">
    <property type="term" value="C:endoplasmic reticulum membrane"/>
    <property type="evidence" value="ECO:0007669"/>
    <property type="project" value="TreeGrafter"/>
</dbReference>
<dbReference type="PROSITE" id="PS01017">
    <property type="entry name" value="STEROL_REDUCT_1"/>
    <property type="match status" value="1"/>
</dbReference>
<dbReference type="Gene3D" id="1.20.120.1630">
    <property type="match status" value="1"/>
</dbReference>
<evidence type="ECO:0000256" key="13">
    <source>
        <dbReference type="ARBA" id="ARBA00023221"/>
    </source>
</evidence>
<dbReference type="FunCoup" id="A0A448YIW0">
    <property type="interactions" value="476"/>
</dbReference>
<feature type="transmembrane region" description="Helical" evidence="16">
    <location>
        <begin position="281"/>
        <end position="299"/>
    </location>
</feature>